<dbReference type="Proteomes" id="UP001341281">
    <property type="component" value="Chromosome 02"/>
</dbReference>
<reference evidence="1 2" key="1">
    <citation type="submission" date="2024-02" db="EMBL/GenBank/DDBJ databases">
        <title>High-quality chromosome-scale genome assembly of Pensacola bahiagrass (Paspalum notatum Flugge var. saurae).</title>
        <authorList>
            <person name="Vega J.M."/>
            <person name="Podio M."/>
            <person name="Orjuela J."/>
            <person name="Siena L.A."/>
            <person name="Pessino S.C."/>
            <person name="Combes M.C."/>
            <person name="Mariac C."/>
            <person name="Albertini E."/>
            <person name="Pupilli F."/>
            <person name="Ortiz J.P.A."/>
            <person name="Leblanc O."/>
        </authorList>
    </citation>
    <scope>NUCLEOTIDE SEQUENCE [LARGE SCALE GENOMIC DNA]</scope>
    <source>
        <strain evidence="1">R1</strain>
        <tissue evidence="1">Leaf</tissue>
    </source>
</reference>
<protein>
    <submittedName>
        <fullName evidence="1">Uncharacterized protein</fullName>
    </submittedName>
</protein>
<proteinExistence type="predicted"/>
<dbReference type="EMBL" id="CP144746">
    <property type="protein sequence ID" value="WVZ55444.1"/>
    <property type="molecule type" value="Genomic_DNA"/>
</dbReference>
<keyword evidence="2" id="KW-1185">Reference proteome</keyword>
<evidence type="ECO:0000313" key="2">
    <source>
        <dbReference type="Proteomes" id="UP001341281"/>
    </source>
</evidence>
<gene>
    <name evidence="1" type="ORF">U9M48_006104</name>
</gene>
<organism evidence="1 2">
    <name type="scientific">Paspalum notatum var. saurae</name>
    <dbReference type="NCBI Taxonomy" id="547442"/>
    <lineage>
        <taxon>Eukaryota</taxon>
        <taxon>Viridiplantae</taxon>
        <taxon>Streptophyta</taxon>
        <taxon>Embryophyta</taxon>
        <taxon>Tracheophyta</taxon>
        <taxon>Spermatophyta</taxon>
        <taxon>Magnoliopsida</taxon>
        <taxon>Liliopsida</taxon>
        <taxon>Poales</taxon>
        <taxon>Poaceae</taxon>
        <taxon>PACMAD clade</taxon>
        <taxon>Panicoideae</taxon>
        <taxon>Andropogonodae</taxon>
        <taxon>Paspaleae</taxon>
        <taxon>Paspalinae</taxon>
        <taxon>Paspalum</taxon>
    </lineage>
</organism>
<dbReference type="AlphaFoldDB" id="A0AAQ3PZ24"/>
<sequence length="139" mass="15020">MGTGGGSLWCSRWGMVGSVTSMATSASPRWWCPEMSVGGDLEFLEKAIDDDACERCSTSLEASIWELLSSAGLPWAGSRRRGVASTLALSHAWAWVLQGGRVGGRREATTLDLASGWRLRWLFLQPFFHGPGSHHVAGL</sequence>
<name>A0AAQ3PZ24_PASNO</name>
<accession>A0AAQ3PZ24</accession>
<evidence type="ECO:0000313" key="1">
    <source>
        <dbReference type="EMBL" id="WVZ55444.1"/>
    </source>
</evidence>